<dbReference type="EMBL" id="JAEEGA010000002">
    <property type="protein sequence ID" value="MBP1040034.1"/>
    <property type="molecule type" value="Genomic_DNA"/>
</dbReference>
<evidence type="ECO:0000313" key="8">
    <source>
        <dbReference type="Proteomes" id="UP000674938"/>
    </source>
</evidence>
<dbReference type="GO" id="GO:1902777">
    <property type="term" value="P:6-sulfoquinovose(1-) catabolic process"/>
    <property type="evidence" value="ECO:0007669"/>
    <property type="project" value="TreeGrafter"/>
</dbReference>
<dbReference type="AlphaFoldDB" id="A0A940STT4"/>
<evidence type="ECO:0000256" key="2">
    <source>
        <dbReference type="ARBA" id="ARBA00005191"/>
    </source>
</evidence>
<accession>A0A940STT4</accession>
<comment type="catalytic activity">
    <reaction evidence="1 6">
        <text>D-tagatofuranose 1,6-bisphosphate = D-glyceraldehyde 3-phosphate + dihydroxyacetone phosphate</text>
        <dbReference type="Rhea" id="RHEA:22948"/>
        <dbReference type="ChEBI" id="CHEBI:57642"/>
        <dbReference type="ChEBI" id="CHEBI:58694"/>
        <dbReference type="ChEBI" id="CHEBI:59776"/>
        <dbReference type="EC" id="4.1.2.40"/>
    </reaction>
</comment>
<dbReference type="GO" id="GO:0009024">
    <property type="term" value="F:tagatose-6-phosphate kinase activity"/>
    <property type="evidence" value="ECO:0007669"/>
    <property type="project" value="InterPro"/>
</dbReference>
<keyword evidence="4 6" id="KW-0423">Lactose metabolism</keyword>
<dbReference type="NCBIfam" id="NF003180">
    <property type="entry name" value="PRK04161.1"/>
    <property type="match status" value="1"/>
</dbReference>
<dbReference type="PANTHER" id="PTHR39340:SF1">
    <property type="entry name" value="SULFOFRUCTOSEPHOSPHATE ALDOLASE"/>
    <property type="match status" value="1"/>
</dbReference>
<dbReference type="InterPro" id="IPR005927">
    <property type="entry name" value="Tag_1.6-dipho_adolase"/>
</dbReference>
<dbReference type="RefSeq" id="WP_209524932.1">
    <property type="nucleotide sequence ID" value="NZ_JAEEGA010000002.1"/>
</dbReference>
<comment type="caution">
    <text evidence="7">The sequence shown here is derived from an EMBL/GenBank/DDBJ whole genome shotgun (WGS) entry which is preliminary data.</text>
</comment>
<dbReference type="NCBIfam" id="TIGR01232">
    <property type="entry name" value="lacD"/>
    <property type="match status" value="1"/>
</dbReference>
<dbReference type="SMART" id="SM01133">
    <property type="entry name" value="DeoC"/>
    <property type="match status" value="1"/>
</dbReference>
<dbReference type="InterPro" id="IPR002915">
    <property type="entry name" value="DeoC/FbaB/LacD_aldolase"/>
</dbReference>
<sequence length="333" mass="36951">MSLKPSLTNNKRRHMEQLSTTTGIIAALAIDQRGALRKMLVADGFTGDTEQAVVTFKQLVSEELTPYSSSILLDPEYGLPAAKVKASDAGLLLAYEQTGYDATAAGRFPDLIQTCSALRLKEDGADAVKFLLYYDVDEPSEINERKHAFVERIGSECLAEDIPFYLELLSYDATHSDNGSKEFAKLKPHKVNSMMVEFSKERYHVDVLKVEVPVNMNYVEGFAQAKEDVVYTRSEALAYFKEQSDQTELPFIFLSAGVSAKLFQDTLYFAKEAGSTFNGVLCGRATWKAAVSVFVKEGEAATRAWLRTTGKQNMADLNQALADTATTWHQNFI</sequence>
<evidence type="ECO:0000256" key="3">
    <source>
        <dbReference type="ARBA" id="ARBA00008679"/>
    </source>
</evidence>
<dbReference type="HAMAP" id="MF_00734">
    <property type="entry name" value="LacD"/>
    <property type="match status" value="1"/>
</dbReference>
<keyword evidence="5 6" id="KW-0456">Lyase</keyword>
<dbReference type="SUPFAM" id="SSF51569">
    <property type="entry name" value="Aldolase"/>
    <property type="match status" value="1"/>
</dbReference>
<gene>
    <name evidence="6 7" type="primary">lacD</name>
    <name evidence="7" type="ORF">I6N95_03310</name>
</gene>
<evidence type="ECO:0000256" key="6">
    <source>
        <dbReference type="HAMAP-Rule" id="MF_00734"/>
    </source>
</evidence>
<dbReference type="Proteomes" id="UP000674938">
    <property type="component" value="Unassembled WGS sequence"/>
</dbReference>
<evidence type="ECO:0000313" key="7">
    <source>
        <dbReference type="EMBL" id="MBP1040034.1"/>
    </source>
</evidence>
<dbReference type="InterPro" id="IPR050552">
    <property type="entry name" value="LacD_aldolase"/>
</dbReference>
<evidence type="ECO:0000256" key="1">
    <source>
        <dbReference type="ARBA" id="ARBA00000567"/>
    </source>
</evidence>
<dbReference type="PANTHER" id="PTHR39340">
    <property type="entry name" value="SULFOFRUCTOSEPHOSPHATE ALDOLASE"/>
    <property type="match status" value="1"/>
</dbReference>
<dbReference type="Gene3D" id="3.20.20.70">
    <property type="entry name" value="Aldolase class I"/>
    <property type="match status" value="1"/>
</dbReference>
<dbReference type="NCBIfam" id="NF009498">
    <property type="entry name" value="PRK12858.1"/>
    <property type="match status" value="1"/>
</dbReference>
<evidence type="ECO:0000256" key="5">
    <source>
        <dbReference type="ARBA" id="ARBA00023239"/>
    </source>
</evidence>
<dbReference type="GO" id="GO:2001059">
    <property type="term" value="P:D-tagatose 6-phosphate catabolic process"/>
    <property type="evidence" value="ECO:0007669"/>
    <property type="project" value="UniProtKB-UniRule"/>
</dbReference>
<comment type="similarity">
    <text evidence="3 6">Belongs to the aldolase LacD family.</text>
</comment>
<keyword evidence="8" id="KW-1185">Reference proteome</keyword>
<dbReference type="GO" id="GO:0009025">
    <property type="term" value="F:tagatose-bisphosphate aldolase activity"/>
    <property type="evidence" value="ECO:0007669"/>
    <property type="project" value="UniProtKB-UniRule"/>
</dbReference>
<proteinExistence type="inferred from homology"/>
<protein>
    <recommendedName>
        <fullName evidence="6">Tagatose 1,6-diphosphate aldolase</fullName>
        <ecNumber evidence="6">4.1.2.40</ecNumber>
    </recommendedName>
    <alternativeName>
        <fullName evidence="6">D-tagatose-1,6-bisphosphate aldolase</fullName>
    </alternativeName>
    <alternativeName>
        <fullName evidence="6">Tagatose-bisphosphate aldolase</fullName>
    </alternativeName>
</protein>
<dbReference type="NCBIfam" id="NF009065">
    <property type="entry name" value="PRK12399.1"/>
    <property type="match status" value="1"/>
</dbReference>
<reference evidence="7" key="1">
    <citation type="submission" date="2020-12" db="EMBL/GenBank/DDBJ databases">
        <title>Vagococcus allomyrinae sp. nov. and Enterococcus lavae sp. nov., isolated from the larvae of Allomyrina dichotoma.</title>
        <authorList>
            <person name="Lee S.D."/>
        </authorList>
    </citation>
    <scope>NUCLEOTIDE SEQUENCE</scope>
    <source>
        <strain evidence="7">BWB3-3</strain>
    </source>
</reference>
<name>A0A940STT4_9ENTE</name>
<dbReference type="GO" id="GO:0019512">
    <property type="term" value="P:lactose catabolic process via tagatose-6-phosphate"/>
    <property type="evidence" value="ECO:0007669"/>
    <property type="project" value="UniProtKB-UniRule"/>
</dbReference>
<dbReference type="Pfam" id="PF01791">
    <property type="entry name" value="DeoC"/>
    <property type="match status" value="1"/>
</dbReference>
<evidence type="ECO:0000256" key="4">
    <source>
        <dbReference type="ARBA" id="ARBA00022736"/>
    </source>
</evidence>
<dbReference type="EC" id="4.1.2.40" evidence="6"/>
<dbReference type="GO" id="GO:0061595">
    <property type="term" value="F:6-deoxy-6-sulfofructose-1-phosphate aldolase activity"/>
    <property type="evidence" value="ECO:0007669"/>
    <property type="project" value="TreeGrafter"/>
</dbReference>
<organism evidence="7 8">
    <name type="scientific">Vagococcus allomyrinae</name>
    <dbReference type="NCBI Taxonomy" id="2794353"/>
    <lineage>
        <taxon>Bacteria</taxon>
        <taxon>Bacillati</taxon>
        <taxon>Bacillota</taxon>
        <taxon>Bacilli</taxon>
        <taxon>Lactobacillales</taxon>
        <taxon>Enterococcaceae</taxon>
        <taxon>Vagococcus</taxon>
    </lineage>
</organism>
<dbReference type="InterPro" id="IPR013785">
    <property type="entry name" value="Aldolase_TIM"/>
</dbReference>
<comment type="pathway">
    <text evidence="2 6">Carbohydrate metabolism; D-tagatose 6-phosphate degradation; D-glyceraldehyde 3-phosphate and glycerone phosphate from D-tagatose 6-phosphate: step 2/2.</text>
</comment>